<dbReference type="AlphaFoldDB" id="A0A1H6V7M3"/>
<protein>
    <submittedName>
        <fullName evidence="3">TIGR00288 family protein</fullName>
    </submittedName>
</protein>
<dbReference type="InterPro" id="IPR021139">
    <property type="entry name" value="NYN"/>
</dbReference>
<dbReference type="Pfam" id="PF12872">
    <property type="entry name" value="OST-HTH"/>
    <property type="match status" value="1"/>
</dbReference>
<dbReference type="Gene3D" id="3.30.420.610">
    <property type="entry name" value="LOTUS domain-like"/>
    <property type="match status" value="1"/>
</dbReference>
<dbReference type="InterPro" id="IPR025605">
    <property type="entry name" value="OST-HTH/LOTUS_dom"/>
</dbReference>
<sequence>MYFRAFEKENMMEKQNNNIAILVDGDNAQAKLLDKILEEVSKYGKVTVRRIYGDWTTPQMNSWKDLLNDLSFSPIQKFNYTSGKNSTDSSLIIDAMDILHAKMVDGFCIVSSDSDYTGLAKRIREEGIFVMGVGEKKTPNAFVQSCEIFTYCETLMPKVAATEKGENGNAKKTESNDDDDIKALTKKEYKLIDRAFDMSVDEEVEAYIATVGGNLRKLNPSFDARDYGFRNLTELFKHLKTYEVINNNVKGLNHPLVKKK</sequence>
<evidence type="ECO:0000259" key="2">
    <source>
        <dbReference type="Pfam" id="PF12872"/>
    </source>
</evidence>
<dbReference type="CDD" id="cd11297">
    <property type="entry name" value="PIN_LabA-like_N_1"/>
    <property type="match status" value="1"/>
</dbReference>
<reference evidence="3 4" key="1">
    <citation type="submission" date="2016-10" db="EMBL/GenBank/DDBJ databases">
        <authorList>
            <person name="de Groot N.N."/>
        </authorList>
    </citation>
    <scope>NUCLEOTIDE SEQUENCE [LARGE SCALE GENOMIC DNA]</scope>
    <source>
        <strain evidence="3 4">DSM 23048</strain>
    </source>
</reference>
<dbReference type="EMBL" id="FNYS01000009">
    <property type="protein sequence ID" value="SEJ00629.1"/>
    <property type="molecule type" value="Genomic_DNA"/>
</dbReference>
<dbReference type="Gene3D" id="3.40.50.1010">
    <property type="entry name" value="5'-nuclease"/>
    <property type="match status" value="1"/>
</dbReference>
<feature type="domain" description="HTH OST-type" evidence="2">
    <location>
        <begin position="186"/>
        <end position="247"/>
    </location>
</feature>
<dbReference type="PANTHER" id="PTHR35811">
    <property type="entry name" value="SLR1870 PROTEIN"/>
    <property type="match status" value="1"/>
</dbReference>
<gene>
    <name evidence="3" type="ORF">SAMN04488018_10931</name>
</gene>
<evidence type="ECO:0000313" key="4">
    <source>
        <dbReference type="Proteomes" id="UP000183077"/>
    </source>
</evidence>
<dbReference type="PANTHER" id="PTHR35811:SF1">
    <property type="entry name" value="HTH OST-TYPE DOMAIN-CONTAINING PROTEIN"/>
    <property type="match status" value="1"/>
</dbReference>
<dbReference type="InterPro" id="IPR041966">
    <property type="entry name" value="LOTUS-like"/>
</dbReference>
<evidence type="ECO:0000259" key="1">
    <source>
        <dbReference type="Pfam" id="PF01936"/>
    </source>
</evidence>
<dbReference type="Pfam" id="PF01936">
    <property type="entry name" value="NYN"/>
    <property type="match status" value="1"/>
</dbReference>
<organism evidence="3 4">
    <name type="scientific">Myroides marinus</name>
    <dbReference type="NCBI Taxonomy" id="703342"/>
    <lineage>
        <taxon>Bacteria</taxon>
        <taxon>Pseudomonadati</taxon>
        <taxon>Bacteroidota</taxon>
        <taxon>Flavobacteriia</taxon>
        <taxon>Flavobacteriales</taxon>
        <taxon>Flavobacteriaceae</taxon>
        <taxon>Myroides</taxon>
    </lineage>
</organism>
<dbReference type="GO" id="GO:0004540">
    <property type="term" value="F:RNA nuclease activity"/>
    <property type="evidence" value="ECO:0007669"/>
    <property type="project" value="InterPro"/>
</dbReference>
<feature type="domain" description="NYN" evidence="1">
    <location>
        <begin position="18"/>
        <end position="151"/>
    </location>
</feature>
<accession>A0A1H6V7M3</accession>
<name>A0A1H6V7M3_9FLAO</name>
<evidence type="ECO:0000313" key="3">
    <source>
        <dbReference type="EMBL" id="SEJ00629.1"/>
    </source>
</evidence>
<dbReference type="CDD" id="cd10146">
    <property type="entry name" value="LabA_like_C"/>
    <property type="match status" value="1"/>
</dbReference>
<proteinExistence type="predicted"/>
<dbReference type="Proteomes" id="UP000183077">
    <property type="component" value="Unassembled WGS sequence"/>
</dbReference>